<keyword evidence="2" id="KW-0812">Transmembrane</keyword>
<dbReference type="Gramene" id="Os04t0481050-01">
    <property type="protein sequence ID" value="Os04t0481050-01"/>
    <property type="gene ID" value="Os04g0481050"/>
</dbReference>
<feature type="region of interest" description="Disordered" evidence="1">
    <location>
        <begin position="178"/>
        <end position="197"/>
    </location>
</feature>
<sequence>MAIAICKIILQQQWIRGLLHHVYGELVLTRTCKMDLANHQRDLIFHDLSFGGSCASMVFVAATLLVLVTSLNHWLSGSQLLSALRHRHGLVTKLRPSSPTSRQSMPPLLVSGDDDDDEALTARCSLESEVRLHRASSSPHDRPRRAGRPAPSARRHSSGLSRGDSLCWLAVYAHASASPQDPSSSVVCTTDDDRRTTHRPVVGWNITVYGAASARPGPAHAKPKSSPEKIDTGGGGGEPTSEGALQGVEPGQGGVVAGLAPRPVEHAVDLVEAQDALPEVVTPLQRPERPVEVEVGGDGGDAAVVPVVVDVAAAVVDAELAEEHRPPLVEQVQRAARHARRHPRAHLVGVPRPPRLPVGEAVPVHLERHLPGEADVHLPRVEERQVVVEAHAGQDHHHARVRRVHRLRPALHVPACTHAIFFPRSRQLSAQPLHRWRHFLFLFFADGASTQYTEMNDANCNCIRLLPLLFFTCLCRDEQWRTRSVSSAANHH</sequence>
<feature type="region of interest" description="Disordered" evidence="1">
    <location>
        <begin position="213"/>
        <end position="254"/>
    </location>
</feature>
<reference evidence="3 4" key="1">
    <citation type="journal article" date="2005" name="Nature">
        <title>The map-based sequence of the rice genome.</title>
        <authorList>
            <consortium name="International rice genome sequencing project (IRGSP)"/>
            <person name="Matsumoto T."/>
            <person name="Wu J."/>
            <person name="Kanamori H."/>
            <person name="Katayose Y."/>
            <person name="Fujisawa M."/>
            <person name="Namiki N."/>
            <person name="Mizuno H."/>
            <person name="Yamamoto K."/>
            <person name="Antonio B.A."/>
            <person name="Baba T."/>
            <person name="Sakata K."/>
            <person name="Nagamura Y."/>
            <person name="Aoki H."/>
            <person name="Arikawa K."/>
            <person name="Arita K."/>
            <person name="Bito T."/>
            <person name="Chiden Y."/>
            <person name="Fujitsuka N."/>
            <person name="Fukunaka R."/>
            <person name="Hamada M."/>
            <person name="Harada C."/>
            <person name="Hayashi A."/>
            <person name="Hijishita S."/>
            <person name="Honda M."/>
            <person name="Hosokawa S."/>
            <person name="Ichikawa Y."/>
            <person name="Idonuma A."/>
            <person name="Iijima M."/>
            <person name="Ikeda M."/>
            <person name="Ikeno M."/>
            <person name="Ito K."/>
            <person name="Ito S."/>
            <person name="Ito T."/>
            <person name="Ito Y."/>
            <person name="Ito Y."/>
            <person name="Iwabuchi A."/>
            <person name="Kamiya K."/>
            <person name="Karasawa W."/>
            <person name="Kurita K."/>
            <person name="Katagiri S."/>
            <person name="Kikuta A."/>
            <person name="Kobayashi H."/>
            <person name="Kobayashi N."/>
            <person name="Machita K."/>
            <person name="Maehara T."/>
            <person name="Masukawa M."/>
            <person name="Mizubayashi T."/>
            <person name="Mukai Y."/>
            <person name="Nagasaki H."/>
            <person name="Nagata Y."/>
            <person name="Naito S."/>
            <person name="Nakashima M."/>
            <person name="Nakama Y."/>
            <person name="Nakamichi Y."/>
            <person name="Nakamura M."/>
            <person name="Meguro A."/>
            <person name="Negishi M."/>
            <person name="Ohta I."/>
            <person name="Ohta T."/>
            <person name="Okamoto M."/>
            <person name="Ono N."/>
            <person name="Saji S."/>
            <person name="Sakaguchi M."/>
            <person name="Sakai K."/>
            <person name="Shibata M."/>
            <person name="Shimokawa T."/>
            <person name="Song J."/>
            <person name="Takazaki Y."/>
            <person name="Terasawa K."/>
            <person name="Tsugane M."/>
            <person name="Tsuji K."/>
            <person name="Ueda S."/>
            <person name="Waki K."/>
            <person name="Yamagata H."/>
            <person name="Yamamoto M."/>
            <person name="Yamamoto S."/>
            <person name="Yamane H."/>
            <person name="Yoshiki S."/>
            <person name="Yoshihara R."/>
            <person name="Yukawa K."/>
            <person name="Zhong H."/>
            <person name="Yano M."/>
            <person name="Yuan Q."/>
            <person name="Ouyang S."/>
            <person name="Liu J."/>
            <person name="Jones K.M."/>
            <person name="Gansberger K."/>
            <person name="Moffat K."/>
            <person name="Hill J."/>
            <person name="Bera J."/>
            <person name="Fadrosh D."/>
            <person name="Jin S."/>
            <person name="Johri S."/>
            <person name="Kim M."/>
            <person name="Overton L."/>
            <person name="Reardon M."/>
            <person name="Tsitrin T."/>
            <person name="Vuong H."/>
            <person name="Weaver B."/>
            <person name="Ciecko A."/>
            <person name="Tallon L."/>
            <person name="Jackson J."/>
            <person name="Pai G."/>
            <person name="Aken S.V."/>
            <person name="Utterback T."/>
            <person name="Reidmuller S."/>
            <person name="Feldblyum T."/>
            <person name="Hsiao J."/>
            <person name="Zismann V."/>
            <person name="Iobst S."/>
            <person name="de Vazeille A.R."/>
            <person name="Buell C.R."/>
            <person name="Ying K."/>
            <person name="Li Y."/>
            <person name="Lu T."/>
            <person name="Huang Y."/>
            <person name="Zhao Q."/>
            <person name="Feng Q."/>
            <person name="Zhang L."/>
            <person name="Zhu J."/>
            <person name="Weng Q."/>
            <person name="Mu J."/>
            <person name="Lu Y."/>
            <person name="Fan D."/>
            <person name="Liu Y."/>
            <person name="Guan J."/>
            <person name="Zhang Y."/>
            <person name="Yu S."/>
            <person name="Liu X."/>
            <person name="Zhang Y."/>
            <person name="Hong G."/>
            <person name="Han B."/>
            <person name="Choisne N."/>
            <person name="Demange N."/>
            <person name="Orjeda G."/>
            <person name="Samain S."/>
            <person name="Cattolico L."/>
            <person name="Pelletier E."/>
            <person name="Couloux A."/>
            <person name="Segurens B."/>
            <person name="Wincker P."/>
            <person name="D'Hont A."/>
            <person name="Scarpelli C."/>
            <person name="Weissenbach J."/>
            <person name="Salanoubat M."/>
            <person name="Quetier F."/>
            <person name="Yu Y."/>
            <person name="Kim H.R."/>
            <person name="Rambo T."/>
            <person name="Currie J."/>
            <person name="Collura K."/>
            <person name="Luo M."/>
            <person name="Yang T."/>
            <person name="Ammiraju J.S.S."/>
            <person name="Engler F."/>
            <person name="Soderlund C."/>
            <person name="Wing R.A."/>
            <person name="Palmer L.E."/>
            <person name="de la Bastide M."/>
            <person name="Spiegel L."/>
            <person name="Nascimento L."/>
            <person name="Zutavern T."/>
            <person name="O'Shaughnessy A."/>
            <person name="Dike S."/>
            <person name="Dedhia N."/>
            <person name="Preston R."/>
            <person name="Balija V."/>
            <person name="McCombie W.R."/>
            <person name="Chow T."/>
            <person name="Chen H."/>
            <person name="Chung M."/>
            <person name="Chen C."/>
            <person name="Shaw J."/>
            <person name="Wu H."/>
            <person name="Hsiao K."/>
            <person name="Chao Y."/>
            <person name="Chu M."/>
            <person name="Cheng C."/>
            <person name="Hour A."/>
            <person name="Lee P."/>
            <person name="Lin S."/>
            <person name="Lin Y."/>
            <person name="Liou J."/>
            <person name="Liu S."/>
            <person name="Hsing Y."/>
            <person name="Raghuvanshi S."/>
            <person name="Mohanty A."/>
            <person name="Bharti A.K."/>
            <person name="Gaur A."/>
            <person name="Gupta V."/>
            <person name="Kumar D."/>
            <person name="Ravi V."/>
            <person name="Vij S."/>
            <person name="Kapur A."/>
            <person name="Khurana P."/>
            <person name="Khurana P."/>
            <person name="Khurana J.P."/>
            <person name="Tyagi A.K."/>
            <person name="Gaikwad K."/>
            <person name="Singh A."/>
            <person name="Dalal V."/>
            <person name="Srivastava S."/>
            <person name="Dixit A."/>
            <person name="Pal A.K."/>
            <person name="Ghazi I.A."/>
            <person name="Yadav M."/>
            <person name="Pandit A."/>
            <person name="Bhargava A."/>
            <person name="Sureshbabu K."/>
            <person name="Batra K."/>
            <person name="Sharma T.R."/>
            <person name="Mohapatra T."/>
            <person name="Singh N.K."/>
            <person name="Messing J."/>
            <person name="Nelson A.B."/>
            <person name="Fuks G."/>
            <person name="Kavchok S."/>
            <person name="Keizer G."/>
            <person name="Linton E."/>
            <person name="Llaca V."/>
            <person name="Song R."/>
            <person name="Tanyolac B."/>
            <person name="Young S."/>
            <person name="Ho-Il K."/>
            <person name="Hahn J.H."/>
            <person name="Sangsakoo G."/>
            <person name="Vanavichit A."/>
            <person name="de Mattos Luiz.A.T."/>
            <person name="Zimmer P.D."/>
            <person name="Malone G."/>
            <person name="Dellagostin O."/>
            <person name="de Oliveira A.C."/>
            <person name="Bevan M."/>
            <person name="Bancroft I."/>
            <person name="Minx P."/>
            <person name="Cordum H."/>
            <person name="Wilson R."/>
            <person name="Cheng Z."/>
            <person name="Jin W."/>
            <person name="Jiang J."/>
            <person name="Leong S.A."/>
            <person name="Iwama H."/>
            <person name="Gojobori T."/>
            <person name="Itoh T."/>
            <person name="Niimura Y."/>
            <person name="Fujii Y."/>
            <person name="Habara T."/>
            <person name="Sakai H."/>
            <person name="Sato Y."/>
            <person name="Wilson G."/>
            <person name="Kumar K."/>
            <person name="McCouch S."/>
            <person name="Juretic N."/>
            <person name="Hoen D."/>
            <person name="Wright S."/>
            <person name="Bruskiewich R."/>
            <person name="Bureau T."/>
            <person name="Miyao A."/>
            <person name="Hirochika H."/>
            <person name="Nishikawa T."/>
            <person name="Kadowaki K."/>
            <person name="Sugiura M."/>
            <person name="Burr B."/>
            <person name="Sasaki T."/>
        </authorList>
    </citation>
    <scope>NUCLEOTIDE SEQUENCE [LARGE SCALE GENOMIC DNA]</scope>
    <source>
        <strain evidence="4">cv. Nipponbare</strain>
    </source>
</reference>
<dbReference type="KEGG" id="dosa:Os04g0481050"/>
<feature type="compositionally biased region" description="Basic residues" evidence="1">
    <location>
        <begin position="142"/>
        <end position="157"/>
    </location>
</feature>
<protein>
    <submittedName>
        <fullName evidence="3">Os04g0481050 protein</fullName>
    </submittedName>
</protein>
<evidence type="ECO:0000256" key="2">
    <source>
        <dbReference type="SAM" id="Phobius"/>
    </source>
</evidence>
<feature type="transmembrane region" description="Helical" evidence="2">
    <location>
        <begin position="50"/>
        <end position="75"/>
    </location>
</feature>
<feature type="compositionally biased region" description="Polar residues" evidence="1">
    <location>
        <begin position="95"/>
        <end position="104"/>
    </location>
</feature>
<name>A0A0P0WBM2_ORYSJ</name>
<evidence type="ECO:0000313" key="4">
    <source>
        <dbReference type="Proteomes" id="UP000000763"/>
    </source>
</evidence>
<evidence type="ECO:0000313" key="3">
    <source>
        <dbReference type="EMBL" id="BAH92718.1"/>
    </source>
</evidence>
<feature type="region of interest" description="Disordered" evidence="1">
    <location>
        <begin position="92"/>
        <end position="116"/>
    </location>
</feature>
<reference evidence="4" key="2">
    <citation type="journal article" date="2008" name="Nucleic Acids Res.">
        <title>The rice annotation project database (RAP-DB): 2008 update.</title>
        <authorList>
            <consortium name="The rice annotation project (RAP)"/>
        </authorList>
    </citation>
    <scope>GENOME REANNOTATION</scope>
    <source>
        <strain evidence="4">cv. Nipponbare</strain>
    </source>
</reference>
<proteinExistence type="predicted"/>
<keyword evidence="2" id="KW-1133">Transmembrane helix</keyword>
<keyword evidence="2" id="KW-0472">Membrane</keyword>
<feature type="compositionally biased region" description="Polar residues" evidence="1">
    <location>
        <begin position="178"/>
        <end position="188"/>
    </location>
</feature>
<evidence type="ECO:0000256" key="1">
    <source>
        <dbReference type="SAM" id="MobiDB-lite"/>
    </source>
</evidence>
<dbReference type="AlphaFoldDB" id="A0A0P0WBM2"/>
<dbReference type="Proteomes" id="UP000000763">
    <property type="component" value="Chromosome 4"/>
</dbReference>
<organism evidence="3 4">
    <name type="scientific">Oryza sativa subsp. japonica</name>
    <name type="common">Rice</name>
    <dbReference type="NCBI Taxonomy" id="39947"/>
    <lineage>
        <taxon>Eukaryota</taxon>
        <taxon>Viridiplantae</taxon>
        <taxon>Streptophyta</taxon>
        <taxon>Embryophyta</taxon>
        <taxon>Tracheophyta</taxon>
        <taxon>Spermatophyta</taxon>
        <taxon>Magnoliopsida</taxon>
        <taxon>Liliopsida</taxon>
        <taxon>Poales</taxon>
        <taxon>Poaceae</taxon>
        <taxon>BOP clade</taxon>
        <taxon>Oryzoideae</taxon>
        <taxon>Oryzeae</taxon>
        <taxon>Oryzinae</taxon>
        <taxon>Oryza</taxon>
        <taxon>Oryza sativa</taxon>
    </lineage>
</organism>
<feature type="region of interest" description="Disordered" evidence="1">
    <location>
        <begin position="130"/>
        <end position="161"/>
    </location>
</feature>
<dbReference type="EMBL" id="AP008210">
    <property type="protein sequence ID" value="BAH92718.1"/>
    <property type="molecule type" value="Genomic_DNA"/>
</dbReference>
<gene>
    <name evidence="3" type="ordered locus">Os04g0481050</name>
</gene>
<accession>A0A0P0WBM2</accession>